<dbReference type="OMA" id="PVYWGTE"/>
<evidence type="ECO:0000256" key="5">
    <source>
        <dbReference type="ARBA" id="ARBA00022840"/>
    </source>
</evidence>
<dbReference type="OrthoDB" id="10264412at2759"/>
<dbReference type="InterPro" id="IPR001412">
    <property type="entry name" value="aa-tRNA-synth_I_CS"/>
</dbReference>
<evidence type="ECO:0000256" key="2">
    <source>
        <dbReference type="ARBA" id="ARBA00013165"/>
    </source>
</evidence>
<evidence type="ECO:0000259" key="10">
    <source>
        <dbReference type="Pfam" id="PF00133"/>
    </source>
</evidence>
<dbReference type="Pfam" id="PF08264">
    <property type="entry name" value="Anticodon_1"/>
    <property type="match status" value="1"/>
</dbReference>
<dbReference type="InterPro" id="IPR009080">
    <property type="entry name" value="tRNAsynth_Ia_anticodon-bd"/>
</dbReference>
<dbReference type="GO" id="GO:0006428">
    <property type="term" value="P:isoleucyl-tRNA aminoacylation"/>
    <property type="evidence" value="ECO:0007669"/>
    <property type="project" value="InterPro"/>
</dbReference>
<comment type="similarity">
    <text evidence="1 9">Belongs to the class-I aminoacyl-tRNA synthetase family.</text>
</comment>
<keyword evidence="3 9" id="KW-0436">Ligase</keyword>
<dbReference type="Pfam" id="PF00133">
    <property type="entry name" value="tRNA-synt_1"/>
    <property type="match status" value="1"/>
</dbReference>
<proteinExistence type="inferred from homology"/>
<gene>
    <name evidence="12" type="ORF">PCON_10779</name>
</gene>
<dbReference type="PANTHER" id="PTHR42765:SF1">
    <property type="entry name" value="ISOLEUCINE--TRNA LIGASE, MITOCHONDRIAL"/>
    <property type="match status" value="1"/>
</dbReference>
<dbReference type="SUPFAM" id="SSF52374">
    <property type="entry name" value="Nucleotidylyl transferase"/>
    <property type="match status" value="1"/>
</dbReference>
<keyword evidence="13" id="KW-1185">Reference proteome</keyword>
<dbReference type="PANTHER" id="PTHR42765">
    <property type="entry name" value="SOLEUCYL-TRNA SYNTHETASE"/>
    <property type="match status" value="1"/>
</dbReference>
<dbReference type="Gene3D" id="3.40.50.620">
    <property type="entry name" value="HUPs"/>
    <property type="match status" value="2"/>
</dbReference>
<evidence type="ECO:0000313" key="12">
    <source>
        <dbReference type="EMBL" id="CCX31432.1"/>
    </source>
</evidence>
<keyword evidence="5 9" id="KW-0067">ATP-binding</keyword>
<dbReference type="eggNOG" id="KOG0433">
    <property type="taxonomic scope" value="Eukaryota"/>
</dbReference>
<feature type="domain" description="Aminoacyl-tRNA synthetase class Ia" evidence="10">
    <location>
        <begin position="51"/>
        <end position="688"/>
    </location>
</feature>
<dbReference type="InterPro" id="IPR002301">
    <property type="entry name" value="Ile-tRNA-ligase"/>
</dbReference>
<dbReference type="AlphaFoldDB" id="U4LIR9"/>
<evidence type="ECO:0000256" key="6">
    <source>
        <dbReference type="ARBA" id="ARBA00022917"/>
    </source>
</evidence>
<protein>
    <recommendedName>
        <fullName evidence="2">isoleucine--tRNA ligase</fullName>
        <ecNumber evidence="2">6.1.1.5</ecNumber>
    </recommendedName>
    <alternativeName>
        <fullName evidence="8">Isoleucyl-tRNA synthetase</fullName>
    </alternativeName>
</protein>
<dbReference type="EC" id="6.1.1.5" evidence="2"/>
<dbReference type="GO" id="GO:0002161">
    <property type="term" value="F:aminoacyl-tRNA deacylase activity"/>
    <property type="evidence" value="ECO:0007669"/>
    <property type="project" value="InterPro"/>
</dbReference>
<dbReference type="Gene3D" id="1.10.730.20">
    <property type="match status" value="1"/>
</dbReference>
<keyword evidence="6 9" id="KW-0648">Protein biosynthesis</keyword>
<dbReference type="SUPFAM" id="SSF47323">
    <property type="entry name" value="Anticodon-binding domain of a subclass of class I aminoacyl-tRNA synthetases"/>
    <property type="match status" value="1"/>
</dbReference>
<dbReference type="InterPro" id="IPR013155">
    <property type="entry name" value="M/V/L/I-tRNA-synth_anticd-bd"/>
</dbReference>
<dbReference type="GO" id="GO:0005739">
    <property type="term" value="C:mitochondrion"/>
    <property type="evidence" value="ECO:0007669"/>
    <property type="project" value="TreeGrafter"/>
</dbReference>
<dbReference type="GO" id="GO:0000049">
    <property type="term" value="F:tRNA binding"/>
    <property type="evidence" value="ECO:0007669"/>
    <property type="project" value="InterPro"/>
</dbReference>
<evidence type="ECO:0000256" key="7">
    <source>
        <dbReference type="ARBA" id="ARBA00023146"/>
    </source>
</evidence>
<reference evidence="12 13" key="1">
    <citation type="journal article" date="2013" name="PLoS Genet.">
        <title>The genome and development-dependent transcriptomes of Pyronema confluens: a window into fungal evolution.</title>
        <authorList>
            <person name="Traeger S."/>
            <person name="Altegoer F."/>
            <person name="Freitag M."/>
            <person name="Gabaldon T."/>
            <person name="Kempken F."/>
            <person name="Kumar A."/>
            <person name="Marcet-Houben M."/>
            <person name="Poggeler S."/>
            <person name="Stajich J.E."/>
            <person name="Nowrousian M."/>
        </authorList>
    </citation>
    <scope>NUCLEOTIDE SEQUENCE [LARGE SCALE GENOMIC DNA]</scope>
    <source>
        <strain evidence="13">CBS 100304</strain>
        <tissue evidence="12">Vegetative mycelium</tissue>
    </source>
</reference>
<sequence>MQRCFRRFHGTLPSAGVSLKDTLRLPTTTFPIVPSDSKTERASLLKKITSDLYIQQSQRDDAPTFILHDGPPYANGALHIGHALNKILKDVINRVQVLEGKKVVFQPGWDCHGLPIELKALQAKQEKAGTKLDKSAAKAAKGAVEMGKSMSALEIRGIARELASGTIEQQMSNFKDWGIMADWEGKYVTMDKDYEMRQLEVFRDMLKKELIYRKNRPVYWSPSSGSALAEAELEYDPAYKSQSAFVKFPLQQEIGGQKDVSAVIWTTTPWTIPANKAIAVGEKIEYCIVQSAKHGKLLIASEAIADLQKKLEEEFTIIAGPMPGTELVGSNYTHPLLSEAAPQPILSADFVTAESGTGLVHLAPGHGMDDYLVCLKHEIPPFSPVDNNGCYTADTLPSLVGKEVLYGGQKAVIALMEESNCLIFQHKFEHKYPLDWRTKSPVIVRATAQWFANAGGIKEAAHTALENVTFLPKTGATRLNSFVQNRSEWCISRQRAWGVPIPALYDADSGEPLLTEESVNHIITVLNEKGTDSWFDPSVPNEVFVSPEFANDGKQYIRGKETMDVWFDSGTSWATLASRLGQPDVTADIYLEGSDQHRGWFQSSLITSLATREQAPFKQVITHGFILDGKGKKMSKSLGNVVSPADLTLKAPTDINLPKPQKPLAKMQRIDILRLWVAFCDFTRDISVGPKVVSQVHEILRKARVTTRFCLGVLEDWDGIYTPYSELGKLDKIALAHLAQVNNKVRESYAQYNFNKAVSALAQYTTNDLSAFYLDVIKDRLYTLSPEDLSRRSAQTTIAYVLRNYLSLLSPLIPLLVQEVWSHAPKSLLRSTPQEERQMLEYFSAAEGWEMNWADGKLITDFENLKTLHDAVKQGIERAKTAGNAKVNLEAGVEIVVPKGGYAEKFVKSYLEELEQWLLFLMWRWWWRGGGRGGPRGGGLVREG</sequence>
<dbReference type="InterPro" id="IPR009008">
    <property type="entry name" value="Val/Leu/Ile-tRNA-synth_edit"/>
</dbReference>
<dbReference type="EMBL" id="HF935596">
    <property type="protein sequence ID" value="CCX31432.1"/>
    <property type="molecule type" value="Genomic_DNA"/>
</dbReference>
<dbReference type="Proteomes" id="UP000018144">
    <property type="component" value="Unassembled WGS sequence"/>
</dbReference>
<keyword evidence="7 9" id="KW-0030">Aminoacyl-tRNA synthetase</keyword>
<dbReference type="Gene3D" id="1.10.10.830">
    <property type="entry name" value="Ile-tRNA synthetase CP2 domain-like"/>
    <property type="match status" value="1"/>
</dbReference>
<evidence type="ECO:0000256" key="8">
    <source>
        <dbReference type="ARBA" id="ARBA00032665"/>
    </source>
</evidence>
<keyword evidence="4 9" id="KW-0547">Nucleotide-binding</keyword>
<dbReference type="PROSITE" id="PS00178">
    <property type="entry name" value="AA_TRNA_LIGASE_I"/>
    <property type="match status" value="1"/>
</dbReference>
<dbReference type="Gene3D" id="3.90.740.10">
    <property type="entry name" value="Valyl/Leucyl/Isoleucyl-tRNA synthetase, editing domain"/>
    <property type="match status" value="1"/>
</dbReference>
<feature type="domain" description="Methionyl/Valyl/Leucyl/Isoleucyl-tRNA synthetase anticodon-binding" evidence="11">
    <location>
        <begin position="731"/>
        <end position="894"/>
    </location>
</feature>
<dbReference type="GO" id="GO:0032543">
    <property type="term" value="P:mitochondrial translation"/>
    <property type="evidence" value="ECO:0007669"/>
    <property type="project" value="TreeGrafter"/>
</dbReference>
<dbReference type="InterPro" id="IPR014729">
    <property type="entry name" value="Rossmann-like_a/b/a_fold"/>
</dbReference>
<organism evidence="12 13">
    <name type="scientific">Pyronema omphalodes (strain CBS 100304)</name>
    <name type="common">Pyronema confluens</name>
    <dbReference type="NCBI Taxonomy" id="1076935"/>
    <lineage>
        <taxon>Eukaryota</taxon>
        <taxon>Fungi</taxon>
        <taxon>Dikarya</taxon>
        <taxon>Ascomycota</taxon>
        <taxon>Pezizomycotina</taxon>
        <taxon>Pezizomycetes</taxon>
        <taxon>Pezizales</taxon>
        <taxon>Pyronemataceae</taxon>
        <taxon>Pyronema</taxon>
    </lineage>
</organism>
<dbReference type="GO" id="GO:0005524">
    <property type="term" value="F:ATP binding"/>
    <property type="evidence" value="ECO:0007669"/>
    <property type="project" value="UniProtKB-KW"/>
</dbReference>
<dbReference type="SUPFAM" id="SSF50677">
    <property type="entry name" value="ValRS/IleRS/LeuRS editing domain"/>
    <property type="match status" value="1"/>
</dbReference>
<dbReference type="GO" id="GO:0004822">
    <property type="term" value="F:isoleucine-tRNA ligase activity"/>
    <property type="evidence" value="ECO:0007669"/>
    <property type="project" value="UniProtKB-EC"/>
</dbReference>
<evidence type="ECO:0000256" key="1">
    <source>
        <dbReference type="ARBA" id="ARBA00005594"/>
    </source>
</evidence>
<dbReference type="InterPro" id="IPR050081">
    <property type="entry name" value="Ile-tRNA_ligase"/>
</dbReference>
<evidence type="ECO:0000256" key="9">
    <source>
        <dbReference type="RuleBase" id="RU363035"/>
    </source>
</evidence>
<evidence type="ECO:0000256" key="3">
    <source>
        <dbReference type="ARBA" id="ARBA00022598"/>
    </source>
</evidence>
<dbReference type="InterPro" id="IPR033708">
    <property type="entry name" value="Anticodon_Ile_BEm"/>
</dbReference>
<dbReference type="CDD" id="cd07960">
    <property type="entry name" value="Anticodon_Ia_Ile_BEm"/>
    <property type="match status" value="1"/>
</dbReference>
<evidence type="ECO:0000259" key="11">
    <source>
        <dbReference type="Pfam" id="PF08264"/>
    </source>
</evidence>
<accession>U4LIR9</accession>
<dbReference type="NCBIfam" id="TIGR00392">
    <property type="entry name" value="ileS"/>
    <property type="match status" value="1"/>
</dbReference>
<name>U4LIR9_PYROM</name>
<evidence type="ECO:0000256" key="4">
    <source>
        <dbReference type="ARBA" id="ARBA00022741"/>
    </source>
</evidence>
<dbReference type="CDD" id="cd00818">
    <property type="entry name" value="IleRS_core"/>
    <property type="match status" value="1"/>
</dbReference>
<dbReference type="STRING" id="1076935.U4LIR9"/>
<dbReference type="PRINTS" id="PR00984">
    <property type="entry name" value="TRNASYNTHILE"/>
</dbReference>
<evidence type="ECO:0000313" key="13">
    <source>
        <dbReference type="Proteomes" id="UP000018144"/>
    </source>
</evidence>
<dbReference type="InterPro" id="IPR002300">
    <property type="entry name" value="aa-tRNA-synth_Ia"/>
</dbReference>